<reference evidence="1 2" key="1">
    <citation type="submission" date="2016-10" db="EMBL/GenBank/DDBJ databases">
        <authorList>
            <person name="de Groot N.N."/>
        </authorList>
    </citation>
    <scope>NUCLEOTIDE SEQUENCE [LARGE SCALE GENOMIC DNA]</scope>
    <source>
        <strain evidence="1 2">DSM 1283</strain>
    </source>
</reference>
<dbReference type="PANTHER" id="PTHR30531">
    <property type="entry name" value="FLAGELLAR BIOSYNTHETIC PROTEIN FLHB"/>
    <property type="match status" value="1"/>
</dbReference>
<dbReference type="AlphaFoldDB" id="A0A1I5CL79"/>
<dbReference type="SUPFAM" id="SSF160544">
    <property type="entry name" value="EscU C-terminal domain-like"/>
    <property type="match status" value="1"/>
</dbReference>
<name>A0A1I5CL79_9FIRM</name>
<dbReference type="Proteomes" id="UP000198806">
    <property type="component" value="Unassembled WGS sequence"/>
</dbReference>
<proteinExistence type="predicted"/>
<dbReference type="Gene3D" id="3.40.1690.10">
    <property type="entry name" value="secretion proteins EscU"/>
    <property type="match status" value="1"/>
</dbReference>
<keyword evidence="2" id="KW-1185">Reference proteome</keyword>
<dbReference type="GO" id="GO:0009306">
    <property type="term" value="P:protein secretion"/>
    <property type="evidence" value="ECO:0007669"/>
    <property type="project" value="InterPro"/>
</dbReference>
<evidence type="ECO:0000313" key="2">
    <source>
        <dbReference type="Proteomes" id="UP000198806"/>
    </source>
</evidence>
<sequence>MEENMKSKEHKINKNGTETGFIGAEIDTVSGTDAHPILDPKFRNKTAVAVSYHPDEPAPRIIATGKGYLADKIIKKAGEHKIPLHKDDQLAGTLSRLEVGDFIPPELYEVVAEILLFVDDMDRIKKKVLPR</sequence>
<dbReference type="Pfam" id="PF01312">
    <property type="entry name" value="Bac_export_2"/>
    <property type="match status" value="1"/>
</dbReference>
<gene>
    <name evidence="1" type="ORF">SAMN04489757_103133</name>
</gene>
<organism evidence="1 2">
    <name type="scientific">Anaerocolumna aminovalerica</name>
    <dbReference type="NCBI Taxonomy" id="1527"/>
    <lineage>
        <taxon>Bacteria</taxon>
        <taxon>Bacillati</taxon>
        <taxon>Bacillota</taxon>
        <taxon>Clostridia</taxon>
        <taxon>Lachnospirales</taxon>
        <taxon>Lachnospiraceae</taxon>
        <taxon>Anaerocolumna</taxon>
    </lineage>
</organism>
<dbReference type="EMBL" id="FOWD01000003">
    <property type="protein sequence ID" value="SFN87759.1"/>
    <property type="molecule type" value="Genomic_DNA"/>
</dbReference>
<accession>A0A1I5CL79</accession>
<evidence type="ECO:0000313" key="1">
    <source>
        <dbReference type="EMBL" id="SFN87759.1"/>
    </source>
</evidence>
<protein>
    <submittedName>
        <fullName evidence="1">FlhB C-terminus-related protein</fullName>
    </submittedName>
</protein>
<dbReference type="PANTHER" id="PTHR30531:SF12">
    <property type="entry name" value="FLAGELLAR BIOSYNTHETIC PROTEIN FLHB"/>
    <property type="match status" value="1"/>
</dbReference>
<dbReference type="GO" id="GO:0005886">
    <property type="term" value="C:plasma membrane"/>
    <property type="evidence" value="ECO:0007669"/>
    <property type="project" value="TreeGrafter"/>
</dbReference>
<dbReference type="InterPro" id="IPR029025">
    <property type="entry name" value="T3SS_substrate_exporter_C"/>
</dbReference>
<dbReference type="STRING" id="1527.SAMN04489757_103133"/>
<dbReference type="InterPro" id="IPR006135">
    <property type="entry name" value="T3SS_substrate_exporter"/>
</dbReference>